<sequence>MTKGAKKQEVCWSFIIREDDELKQNPKITGLQAHQRNINLSILQLSSPLYQELYSSSFVQRKITLLEFSQYLEAYLWKISMAALSQIHTSYL</sequence>
<dbReference type="AlphaFoldDB" id="A0A915EM34"/>
<protein>
    <submittedName>
        <fullName evidence="2">Uncharacterized protein</fullName>
    </submittedName>
</protein>
<evidence type="ECO:0000313" key="1">
    <source>
        <dbReference type="Proteomes" id="UP000887574"/>
    </source>
</evidence>
<accession>A0A915EM34</accession>
<dbReference type="Proteomes" id="UP000887574">
    <property type="component" value="Unplaced"/>
</dbReference>
<proteinExistence type="predicted"/>
<reference evidence="2" key="1">
    <citation type="submission" date="2022-11" db="UniProtKB">
        <authorList>
            <consortium name="WormBaseParasite"/>
        </authorList>
    </citation>
    <scope>IDENTIFICATION</scope>
</reference>
<keyword evidence="1" id="KW-1185">Reference proteome</keyword>
<name>A0A915EM34_9BILA</name>
<organism evidence="1 2">
    <name type="scientific">Ditylenchus dipsaci</name>
    <dbReference type="NCBI Taxonomy" id="166011"/>
    <lineage>
        <taxon>Eukaryota</taxon>
        <taxon>Metazoa</taxon>
        <taxon>Ecdysozoa</taxon>
        <taxon>Nematoda</taxon>
        <taxon>Chromadorea</taxon>
        <taxon>Rhabditida</taxon>
        <taxon>Tylenchina</taxon>
        <taxon>Tylenchomorpha</taxon>
        <taxon>Sphaerularioidea</taxon>
        <taxon>Anguinidae</taxon>
        <taxon>Anguininae</taxon>
        <taxon>Ditylenchus</taxon>
    </lineage>
</organism>
<dbReference type="WBParaSite" id="jg6810">
    <property type="protein sequence ID" value="jg6810"/>
    <property type="gene ID" value="jg6810"/>
</dbReference>
<evidence type="ECO:0000313" key="2">
    <source>
        <dbReference type="WBParaSite" id="jg6810"/>
    </source>
</evidence>